<dbReference type="FunFam" id="3.40.50.1820:FF:000033">
    <property type="entry name" value="Pancreatic triacylglycerol lipase"/>
    <property type="match status" value="1"/>
</dbReference>
<accession>H2Z682</accession>
<evidence type="ECO:0000313" key="9">
    <source>
        <dbReference type="Proteomes" id="UP000007875"/>
    </source>
</evidence>
<evidence type="ECO:0000256" key="1">
    <source>
        <dbReference type="ARBA" id="ARBA00004613"/>
    </source>
</evidence>
<dbReference type="Pfam" id="PF00151">
    <property type="entry name" value="Lipase"/>
    <property type="match status" value="1"/>
</dbReference>
<comment type="similarity">
    <text evidence="2 6">Belongs to the AB hydrolase superfamily. Lipase family.</text>
</comment>
<dbReference type="PRINTS" id="PR00823">
    <property type="entry name" value="PANCLIPASE"/>
</dbReference>
<dbReference type="ESTHER" id="ciosa-h2z682">
    <property type="family name" value="Pancreatic_lipase"/>
</dbReference>
<evidence type="ECO:0000256" key="2">
    <source>
        <dbReference type="ARBA" id="ARBA00010701"/>
    </source>
</evidence>
<dbReference type="InterPro" id="IPR000734">
    <property type="entry name" value="TAG_lipase"/>
</dbReference>
<dbReference type="InterPro" id="IPR029058">
    <property type="entry name" value="AB_hydrolase_fold"/>
</dbReference>
<dbReference type="eggNOG" id="ENOG502QUK7">
    <property type="taxonomic scope" value="Eukaryota"/>
</dbReference>
<protein>
    <recommendedName>
        <fullName evidence="7">PLAT domain-containing protein</fullName>
    </recommendedName>
</protein>
<evidence type="ECO:0000259" key="7">
    <source>
        <dbReference type="PROSITE" id="PS50095"/>
    </source>
</evidence>
<evidence type="ECO:0000313" key="8">
    <source>
        <dbReference type="Ensembl" id="ENSCSAVP00000013094.1"/>
    </source>
</evidence>
<dbReference type="GO" id="GO:0016042">
    <property type="term" value="P:lipid catabolic process"/>
    <property type="evidence" value="ECO:0007669"/>
    <property type="project" value="TreeGrafter"/>
</dbReference>
<dbReference type="AlphaFoldDB" id="H2Z682"/>
<dbReference type="InterPro" id="IPR013818">
    <property type="entry name" value="Lipase"/>
</dbReference>
<dbReference type="Proteomes" id="UP000007875">
    <property type="component" value="Unassembled WGS sequence"/>
</dbReference>
<keyword evidence="9" id="KW-1185">Reference proteome</keyword>
<evidence type="ECO:0000256" key="5">
    <source>
        <dbReference type="PROSITE-ProRule" id="PRU00152"/>
    </source>
</evidence>
<dbReference type="InterPro" id="IPR033906">
    <property type="entry name" value="Lipase_N"/>
</dbReference>
<organism evidence="8 9">
    <name type="scientific">Ciona savignyi</name>
    <name type="common">Pacific transparent sea squirt</name>
    <dbReference type="NCBI Taxonomy" id="51511"/>
    <lineage>
        <taxon>Eukaryota</taxon>
        <taxon>Metazoa</taxon>
        <taxon>Chordata</taxon>
        <taxon>Tunicata</taxon>
        <taxon>Ascidiacea</taxon>
        <taxon>Phlebobranchia</taxon>
        <taxon>Cionidae</taxon>
        <taxon>Ciona</taxon>
    </lineage>
</organism>
<dbReference type="PRINTS" id="PR00821">
    <property type="entry name" value="TAGLIPASE"/>
</dbReference>
<dbReference type="PANTHER" id="PTHR11610:SF173">
    <property type="entry name" value="LIPASE DOMAIN-CONTAINING PROTEIN-RELATED"/>
    <property type="match status" value="1"/>
</dbReference>
<dbReference type="GO" id="GO:0004806">
    <property type="term" value="F:triacylglycerol lipase activity"/>
    <property type="evidence" value="ECO:0007669"/>
    <property type="project" value="InterPro"/>
</dbReference>
<dbReference type="InParanoid" id="H2Z682"/>
<evidence type="ECO:0000256" key="4">
    <source>
        <dbReference type="ARBA" id="ARBA00023157"/>
    </source>
</evidence>
<reference evidence="8" key="2">
    <citation type="submission" date="2025-08" db="UniProtKB">
        <authorList>
            <consortium name="Ensembl"/>
        </authorList>
    </citation>
    <scope>IDENTIFICATION</scope>
</reference>
<evidence type="ECO:0000256" key="3">
    <source>
        <dbReference type="ARBA" id="ARBA00022525"/>
    </source>
</evidence>
<sequence>LMDRYNLTFNLIFTGDTVTYPGLGTFTDAPPWGDTEERPVGYLPSDPSEVNVRFYLDTRQQLDVEVFNTDINGLQQTTFNYKKNTKFIIHGYIDNGDVSWMNDMSKALRNVEDVNVFRVGWIGGSLTINYAQSATDTQIVGAEVGLFINNIANSFGISPASFHCIGHSLGAQSCGYLGASVSPKVGHITGLDPAGPYFENTPPEVRLDPTDATFVDVIHTDAEKLVDFGFGINQVSGHVDFWPNDGIEQPGCDQNALSTIVGIDGIVDGTRNFVACNHLRALSLYTESITSSCPFYGNQCDSYDDYLNGKCTSCPTGQCAPMGYNSINYANEIFQFSNPSAYLQTYSKSPYCEYMTYVEITLGSNSDGVEGKLFLSLYGPSENSEQVQI</sequence>
<dbReference type="Ensembl" id="ENSCSAVT00000013243.1">
    <property type="protein sequence ID" value="ENSCSAVP00000013094.1"/>
    <property type="gene ID" value="ENSCSAVG00000007689.1"/>
</dbReference>
<comment type="subcellular location">
    <subcellularLocation>
        <location evidence="1">Secreted</location>
    </subcellularLocation>
</comment>
<reference evidence="8" key="3">
    <citation type="submission" date="2025-09" db="UniProtKB">
        <authorList>
            <consortium name="Ensembl"/>
        </authorList>
    </citation>
    <scope>IDENTIFICATION</scope>
</reference>
<dbReference type="GeneTree" id="ENSGT00940000169437"/>
<dbReference type="HOGENOM" id="CLU_027171_0_0_1"/>
<dbReference type="STRING" id="51511.ENSCSAVP00000013094"/>
<dbReference type="GO" id="GO:0005615">
    <property type="term" value="C:extracellular space"/>
    <property type="evidence" value="ECO:0007669"/>
    <property type="project" value="TreeGrafter"/>
</dbReference>
<reference evidence="9" key="1">
    <citation type="submission" date="2003-08" db="EMBL/GenBank/DDBJ databases">
        <authorList>
            <person name="Birren B."/>
            <person name="Nusbaum C."/>
            <person name="Abebe A."/>
            <person name="Abouelleil A."/>
            <person name="Adekoya E."/>
            <person name="Ait-zahra M."/>
            <person name="Allen N."/>
            <person name="Allen T."/>
            <person name="An P."/>
            <person name="Anderson M."/>
            <person name="Anderson S."/>
            <person name="Arachchi H."/>
            <person name="Armbruster J."/>
            <person name="Bachantsang P."/>
            <person name="Baldwin J."/>
            <person name="Barry A."/>
            <person name="Bayul T."/>
            <person name="Blitshsteyn B."/>
            <person name="Bloom T."/>
            <person name="Blye J."/>
            <person name="Boguslavskiy L."/>
            <person name="Borowsky M."/>
            <person name="Boukhgalter B."/>
            <person name="Brunache A."/>
            <person name="Butler J."/>
            <person name="Calixte N."/>
            <person name="Calvo S."/>
            <person name="Camarata J."/>
            <person name="Campo K."/>
            <person name="Chang J."/>
            <person name="Cheshatsang Y."/>
            <person name="Citroen M."/>
            <person name="Collymore A."/>
            <person name="Considine T."/>
            <person name="Cook A."/>
            <person name="Cooke P."/>
            <person name="Corum B."/>
            <person name="Cuomo C."/>
            <person name="David R."/>
            <person name="Dawoe T."/>
            <person name="Degray S."/>
            <person name="Dodge S."/>
            <person name="Dooley K."/>
            <person name="Dorje P."/>
            <person name="Dorjee K."/>
            <person name="Dorris L."/>
            <person name="Duffey N."/>
            <person name="Dupes A."/>
            <person name="Elkins T."/>
            <person name="Engels R."/>
            <person name="Erickson J."/>
            <person name="Farina A."/>
            <person name="Faro S."/>
            <person name="Ferreira P."/>
            <person name="Fischer H."/>
            <person name="Fitzgerald M."/>
            <person name="Foley K."/>
            <person name="Gage D."/>
            <person name="Galagan J."/>
            <person name="Gearin G."/>
            <person name="Gnerre S."/>
            <person name="Gnirke A."/>
            <person name="Goyette A."/>
            <person name="Graham J."/>
            <person name="Grandbois E."/>
            <person name="Gyaltsen K."/>
            <person name="Hafez N."/>
            <person name="Hagopian D."/>
            <person name="Hagos B."/>
            <person name="Hall J."/>
            <person name="Hatcher B."/>
            <person name="Heller A."/>
            <person name="Higgins H."/>
            <person name="Honan T."/>
            <person name="Horn A."/>
            <person name="Houde N."/>
            <person name="Hughes L."/>
            <person name="Hulme W."/>
            <person name="Husby E."/>
            <person name="Iliev I."/>
            <person name="Jaffe D."/>
            <person name="Jones C."/>
            <person name="Kamal M."/>
            <person name="Kamat A."/>
            <person name="Kamvysselis M."/>
            <person name="Karlsson E."/>
            <person name="Kells C."/>
            <person name="Kieu A."/>
            <person name="Kisner P."/>
            <person name="Kodira C."/>
            <person name="Kulbokas E."/>
            <person name="Labutti K."/>
            <person name="Lama D."/>
            <person name="Landers T."/>
            <person name="Leger J."/>
            <person name="Levine S."/>
            <person name="Lewis D."/>
            <person name="Lewis T."/>
            <person name="Lindblad-toh K."/>
            <person name="Liu X."/>
            <person name="Lokyitsang T."/>
            <person name="Lokyitsang Y."/>
            <person name="Lucien O."/>
            <person name="Lui A."/>
            <person name="Ma L.J."/>
            <person name="Mabbitt R."/>
            <person name="Macdonald J."/>
            <person name="Maclean C."/>
            <person name="Major J."/>
            <person name="Manning J."/>
            <person name="Marabella R."/>
            <person name="Maru K."/>
            <person name="Matthews C."/>
            <person name="Mauceli E."/>
            <person name="Mccarthy M."/>
            <person name="Mcdonough S."/>
            <person name="Mcghee T."/>
            <person name="Meldrim J."/>
            <person name="Meneus L."/>
            <person name="Mesirov J."/>
            <person name="Mihalev A."/>
            <person name="Mihova T."/>
            <person name="Mikkelsen T."/>
            <person name="Mlenga V."/>
            <person name="Moru K."/>
            <person name="Mozes J."/>
            <person name="Mulrain L."/>
            <person name="Munson G."/>
            <person name="Naylor J."/>
            <person name="Newes C."/>
            <person name="Nguyen C."/>
            <person name="Nguyen N."/>
            <person name="Nguyen T."/>
            <person name="Nicol R."/>
            <person name="Nielsen C."/>
            <person name="Nizzari M."/>
            <person name="Norbu C."/>
            <person name="Norbu N."/>
            <person name="O'donnell P."/>
            <person name="Okoawo O."/>
            <person name="O'leary S."/>
            <person name="Omotosho B."/>
            <person name="O'neill K."/>
            <person name="Osman S."/>
            <person name="Parker S."/>
            <person name="Perrin D."/>
            <person name="Phunkhang P."/>
            <person name="Piqani B."/>
            <person name="Purcell S."/>
            <person name="Rachupka T."/>
            <person name="Ramasamy U."/>
            <person name="Rameau R."/>
            <person name="Ray V."/>
            <person name="Raymond C."/>
            <person name="Retta R."/>
            <person name="Richardson S."/>
            <person name="Rise C."/>
            <person name="Rodriguez J."/>
            <person name="Rogers J."/>
            <person name="Rogov P."/>
            <person name="Rutman M."/>
            <person name="Schupbach R."/>
            <person name="Seaman C."/>
            <person name="Settipalli S."/>
            <person name="Sharpe T."/>
            <person name="Sheridan J."/>
            <person name="Sherpa N."/>
            <person name="Shi J."/>
            <person name="Smirnov S."/>
            <person name="Smith C."/>
            <person name="Sougnez C."/>
            <person name="Spencer B."/>
            <person name="Stalker J."/>
            <person name="Stange-thomann N."/>
            <person name="Stavropoulos S."/>
            <person name="Stetson K."/>
            <person name="Stone C."/>
            <person name="Stone S."/>
            <person name="Stubbs M."/>
            <person name="Talamas J."/>
            <person name="Tchuinga P."/>
            <person name="Tenzing P."/>
            <person name="Tesfaye S."/>
            <person name="Theodore J."/>
            <person name="Thoulutsang Y."/>
            <person name="Topham K."/>
            <person name="Towey S."/>
            <person name="Tsamla T."/>
            <person name="Tsomo N."/>
            <person name="Vallee D."/>
            <person name="Vassiliev H."/>
            <person name="Venkataraman V."/>
            <person name="Vinson J."/>
            <person name="Vo A."/>
            <person name="Wade C."/>
            <person name="Wang S."/>
            <person name="Wangchuk T."/>
            <person name="Wangdi T."/>
            <person name="Whittaker C."/>
            <person name="Wilkinson J."/>
            <person name="Wu Y."/>
            <person name="Wyman D."/>
            <person name="Yadav S."/>
            <person name="Yang S."/>
            <person name="Yang X."/>
            <person name="Yeager S."/>
            <person name="Yee E."/>
            <person name="Young G."/>
            <person name="Zainoun J."/>
            <person name="Zembeck L."/>
            <person name="Zimmer A."/>
            <person name="Zody M."/>
            <person name="Lander E."/>
        </authorList>
    </citation>
    <scope>NUCLEOTIDE SEQUENCE [LARGE SCALE GENOMIC DNA]</scope>
</reference>
<dbReference type="SUPFAM" id="SSF53474">
    <property type="entry name" value="alpha/beta-Hydrolases"/>
    <property type="match status" value="1"/>
</dbReference>
<keyword evidence="3" id="KW-0964">Secreted</keyword>
<feature type="domain" description="PLAT" evidence="7">
    <location>
        <begin position="354"/>
        <end position="389"/>
    </location>
</feature>
<evidence type="ECO:0000256" key="6">
    <source>
        <dbReference type="RuleBase" id="RU004262"/>
    </source>
</evidence>
<dbReference type="CDD" id="cd00707">
    <property type="entry name" value="Pancreat_lipase_like"/>
    <property type="match status" value="1"/>
</dbReference>
<proteinExistence type="inferred from homology"/>
<dbReference type="Gene3D" id="3.40.50.1820">
    <property type="entry name" value="alpha/beta hydrolase"/>
    <property type="match status" value="1"/>
</dbReference>
<comment type="caution">
    <text evidence="5">Lacks conserved residue(s) required for the propagation of feature annotation.</text>
</comment>
<dbReference type="OMA" id="NYANEIF"/>
<dbReference type="PROSITE" id="PS50095">
    <property type="entry name" value="PLAT"/>
    <property type="match status" value="1"/>
</dbReference>
<name>H2Z682_CIOSA</name>
<dbReference type="PANTHER" id="PTHR11610">
    <property type="entry name" value="LIPASE"/>
    <property type="match status" value="1"/>
</dbReference>
<keyword evidence="4" id="KW-1015">Disulfide bond</keyword>
<dbReference type="InterPro" id="IPR001024">
    <property type="entry name" value="PLAT/LH2_dom"/>
</dbReference>
<dbReference type="InterPro" id="IPR002331">
    <property type="entry name" value="Lipase_panc"/>
</dbReference>